<sequence>LESQNSPQQQQQPQLNPQQQPNPFNVTTPMYQTLPETSPPLNSQFNQLLVGLSFLISELRNKSNNNAQPKAVPKFWEPQVFDGKGAKVTEFV</sequence>
<feature type="region of interest" description="Disordered" evidence="1">
    <location>
        <begin position="1"/>
        <end position="39"/>
    </location>
</feature>
<evidence type="ECO:0000256" key="1">
    <source>
        <dbReference type="SAM" id="MobiDB-lite"/>
    </source>
</evidence>
<organism evidence="2 3">
    <name type="scientific">Marasmius crinis-equi</name>
    <dbReference type="NCBI Taxonomy" id="585013"/>
    <lineage>
        <taxon>Eukaryota</taxon>
        <taxon>Fungi</taxon>
        <taxon>Dikarya</taxon>
        <taxon>Basidiomycota</taxon>
        <taxon>Agaricomycotina</taxon>
        <taxon>Agaricomycetes</taxon>
        <taxon>Agaricomycetidae</taxon>
        <taxon>Agaricales</taxon>
        <taxon>Marasmiineae</taxon>
        <taxon>Marasmiaceae</taxon>
        <taxon>Marasmius</taxon>
    </lineage>
</organism>
<keyword evidence="3" id="KW-1185">Reference proteome</keyword>
<feature type="compositionally biased region" description="Polar residues" evidence="1">
    <location>
        <begin position="24"/>
        <end position="39"/>
    </location>
</feature>
<gene>
    <name evidence="2" type="ORF">V5O48_017480</name>
</gene>
<dbReference type="Proteomes" id="UP001465976">
    <property type="component" value="Unassembled WGS sequence"/>
</dbReference>
<feature type="compositionally biased region" description="Low complexity" evidence="1">
    <location>
        <begin position="1"/>
        <end position="23"/>
    </location>
</feature>
<reference evidence="2 3" key="1">
    <citation type="submission" date="2024-02" db="EMBL/GenBank/DDBJ databases">
        <title>A draft genome for the cacao thread blight pathogen Marasmius crinis-equi.</title>
        <authorList>
            <person name="Cohen S.P."/>
            <person name="Baruah I.K."/>
            <person name="Amoako-Attah I."/>
            <person name="Bukari Y."/>
            <person name="Meinhardt L.W."/>
            <person name="Bailey B.A."/>
        </authorList>
    </citation>
    <scope>NUCLEOTIDE SEQUENCE [LARGE SCALE GENOMIC DNA]</scope>
    <source>
        <strain evidence="2 3">GH-76</strain>
    </source>
</reference>
<accession>A0ABR3ENW6</accession>
<comment type="caution">
    <text evidence="2">The sequence shown here is derived from an EMBL/GenBank/DDBJ whole genome shotgun (WGS) entry which is preliminary data.</text>
</comment>
<name>A0ABR3ENW6_9AGAR</name>
<evidence type="ECO:0000313" key="3">
    <source>
        <dbReference type="Proteomes" id="UP001465976"/>
    </source>
</evidence>
<evidence type="ECO:0000313" key="2">
    <source>
        <dbReference type="EMBL" id="KAL0564565.1"/>
    </source>
</evidence>
<protein>
    <submittedName>
        <fullName evidence="2">Uncharacterized protein</fullName>
    </submittedName>
</protein>
<dbReference type="EMBL" id="JBAHYK010002703">
    <property type="protein sequence ID" value="KAL0564565.1"/>
    <property type="molecule type" value="Genomic_DNA"/>
</dbReference>
<feature type="non-terminal residue" evidence="2">
    <location>
        <position position="1"/>
    </location>
</feature>
<proteinExistence type="predicted"/>